<sequence>MLTRDQGEGVSEETSPSDRASEGETRLLRGLLGLAAHATGHGQVVTASQFMRLSQARGHLRACEFFIHEIHVGASVSVGLH</sequence>
<accession>A0A2P2CEJ3</accession>
<reference evidence="2" key="1">
    <citation type="submission" date="2015-08" db="EMBL/GenBank/DDBJ databases">
        <authorList>
            <person name="Babu N.S."/>
            <person name="Beckwith C.J."/>
            <person name="Beseler K.G."/>
            <person name="Brison A."/>
            <person name="Carone J.V."/>
            <person name="Caskin T.P."/>
            <person name="Diamond M."/>
            <person name="Durham M.E."/>
            <person name="Foxe J.M."/>
            <person name="Go M."/>
            <person name="Henderson B.A."/>
            <person name="Jones I.B."/>
            <person name="McGettigan J.A."/>
            <person name="Micheletti S.J."/>
            <person name="Nasrallah M.E."/>
            <person name="Ortiz D."/>
            <person name="Piller C.R."/>
            <person name="Privatt S.R."/>
            <person name="Schneider S.L."/>
            <person name="Sharp S."/>
            <person name="Smith T.C."/>
            <person name="Stanton J.D."/>
            <person name="Ullery H.E."/>
            <person name="Wilson R.J."/>
            <person name="Serrano M.G."/>
            <person name="Buck G."/>
            <person name="Lee V."/>
            <person name="Wang Y."/>
            <person name="Carvalho R."/>
            <person name="Voegtly L."/>
            <person name="Shi R."/>
            <person name="Duckworth R."/>
            <person name="Johnson A."/>
            <person name="Loviza R."/>
            <person name="Walstead R."/>
            <person name="Shah Z."/>
            <person name="Kiflezghi M."/>
            <person name="Wade K."/>
            <person name="Ball S.L."/>
            <person name="Bradley K.W."/>
            <person name="Asai D.J."/>
            <person name="Bowman C.A."/>
            <person name="Russell D.A."/>
            <person name="Pope W.H."/>
            <person name="Jacobs-Sera D."/>
            <person name="Hendrix R.W."/>
            <person name="Hatfull G.F."/>
        </authorList>
    </citation>
    <scope>NUCLEOTIDE SEQUENCE</scope>
</reference>
<dbReference type="AlphaFoldDB" id="A0A2P2CEJ3"/>
<evidence type="ECO:0000256" key="1">
    <source>
        <dbReference type="SAM" id="MobiDB-lite"/>
    </source>
</evidence>
<dbReference type="EMBL" id="CZKB01000014">
    <property type="protein sequence ID" value="CUR60435.1"/>
    <property type="molecule type" value="Genomic_DNA"/>
</dbReference>
<evidence type="ECO:0000313" key="2">
    <source>
        <dbReference type="EMBL" id="CUR60435.1"/>
    </source>
</evidence>
<proteinExistence type="predicted"/>
<gene>
    <name evidence="2" type="ORF">NOCA1210106</name>
</gene>
<organism evidence="2">
    <name type="scientific">metagenome</name>
    <dbReference type="NCBI Taxonomy" id="256318"/>
    <lineage>
        <taxon>unclassified sequences</taxon>
        <taxon>metagenomes</taxon>
    </lineage>
</organism>
<name>A0A2P2CEJ3_9ZZZZ</name>
<feature type="region of interest" description="Disordered" evidence="1">
    <location>
        <begin position="1"/>
        <end position="23"/>
    </location>
</feature>
<protein>
    <submittedName>
        <fullName evidence="2">Uncharacterized protein</fullName>
    </submittedName>
</protein>